<protein>
    <recommendedName>
        <fullName evidence="3">Methyltransferase domain-containing protein</fullName>
    </recommendedName>
</protein>
<evidence type="ECO:0000313" key="2">
    <source>
        <dbReference type="Proteomes" id="UP000177797"/>
    </source>
</evidence>
<proteinExistence type="predicted"/>
<dbReference type="Proteomes" id="UP000177797">
    <property type="component" value="Unassembled WGS sequence"/>
</dbReference>
<comment type="caution">
    <text evidence="1">The sequence shown here is derived from an EMBL/GenBank/DDBJ whole genome shotgun (WGS) entry which is preliminary data.</text>
</comment>
<sequence>MRTRRSSYNFYMAERKKYEVLGVSDFARRWGISLKEMPKGCVALIARGDFHYRRLDKNERDAAILKILKQFDTYDNVKKSIADGDGKKRWMREWKSVFEAFVAGGYDTERLVPPYFRPQIVRLDGDFAMPASPHFSIDAYTVLRRWIIETYFKKAHAIYEFGCGTGFNVAEIAKLCPGVEVHGLDWTPYSARIIQSFSPQFGNRAHGHVFNMLNTDPKFCLSSGAVVLTVGAMEQLNTRFEPFLLYLIRQKPALVVHIEPIVEIADTNTLFDFLAVSFGARRRYLTGFLPRLRALEKNGKIRIVKIQNTRIGSLYHDSYSLIAWKPL</sequence>
<name>A0A1G2NCE0_9BACT</name>
<evidence type="ECO:0008006" key="3">
    <source>
        <dbReference type="Google" id="ProtNLM"/>
    </source>
</evidence>
<gene>
    <name evidence="1" type="ORF">A2938_00430</name>
</gene>
<dbReference type="Gene3D" id="3.40.50.150">
    <property type="entry name" value="Vaccinia Virus protein VP39"/>
    <property type="match status" value="1"/>
</dbReference>
<organism evidence="1 2">
    <name type="scientific">Candidatus Taylorbacteria bacterium RIFCSPLOWO2_01_FULL_48_100</name>
    <dbReference type="NCBI Taxonomy" id="1802322"/>
    <lineage>
        <taxon>Bacteria</taxon>
        <taxon>Candidatus Tayloriibacteriota</taxon>
    </lineage>
</organism>
<reference evidence="1 2" key="1">
    <citation type="journal article" date="2016" name="Nat. Commun.">
        <title>Thousands of microbial genomes shed light on interconnected biogeochemical processes in an aquifer system.</title>
        <authorList>
            <person name="Anantharaman K."/>
            <person name="Brown C.T."/>
            <person name="Hug L.A."/>
            <person name="Sharon I."/>
            <person name="Castelle C.J."/>
            <person name="Probst A.J."/>
            <person name="Thomas B.C."/>
            <person name="Singh A."/>
            <person name="Wilkins M.J."/>
            <person name="Karaoz U."/>
            <person name="Brodie E.L."/>
            <person name="Williams K.H."/>
            <person name="Hubbard S.S."/>
            <person name="Banfield J.F."/>
        </authorList>
    </citation>
    <scope>NUCLEOTIDE SEQUENCE [LARGE SCALE GENOMIC DNA]</scope>
</reference>
<accession>A0A1G2NCE0</accession>
<dbReference type="InterPro" id="IPR029063">
    <property type="entry name" value="SAM-dependent_MTases_sf"/>
</dbReference>
<dbReference type="EMBL" id="MHSA01000025">
    <property type="protein sequence ID" value="OHA33760.1"/>
    <property type="molecule type" value="Genomic_DNA"/>
</dbReference>
<evidence type="ECO:0000313" key="1">
    <source>
        <dbReference type="EMBL" id="OHA33760.1"/>
    </source>
</evidence>
<dbReference type="AlphaFoldDB" id="A0A1G2NCE0"/>
<dbReference type="SUPFAM" id="SSF53335">
    <property type="entry name" value="S-adenosyl-L-methionine-dependent methyltransferases"/>
    <property type="match status" value="1"/>
</dbReference>